<dbReference type="GO" id="GO:0007169">
    <property type="term" value="P:cell surface receptor protein tyrosine kinase signaling pathway"/>
    <property type="evidence" value="ECO:0007669"/>
    <property type="project" value="TreeGrafter"/>
</dbReference>
<dbReference type="Pfam" id="PF02174">
    <property type="entry name" value="IRS"/>
    <property type="match status" value="1"/>
</dbReference>
<dbReference type="PROSITE" id="PS51064">
    <property type="entry name" value="IRS_PTB"/>
    <property type="match status" value="1"/>
</dbReference>
<feature type="compositionally biased region" description="Acidic residues" evidence="1">
    <location>
        <begin position="307"/>
        <end position="316"/>
    </location>
</feature>
<dbReference type="AlphaFoldDB" id="A0A3Q3BAD2"/>
<dbReference type="SMART" id="SM00310">
    <property type="entry name" value="PTBI"/>
    <property type="match status" value="1"/>
</dbReference>
<feature type="region of interest" description="Disordered" evidence="1">
    <location>
        <begin position="384"/>
        <end position="421"/>
    </location>
</feature>
<dbReference type="InterPro" id="IPR011993">
    <property type="entry name" value="PH-like_dom_sf"/>
</dbReference>
<dbReference type="Ensembl" id="ENSKMAT00000026389.1">
    <property type="protein sequence ID" value="ENSKMAP00000026061.1"/>
    <property type="gene ID" value="ENSKMAG00000019313.1"/>
</dbReference>
<dbReference type="InterPro" id="IPR002404">
    <property type="entry name" value="IRS_PTB"/>
</dbReference>
<dbReference type="OMA" id="IYCWPYR"/>
<dbReference type="GeneTree" id="ENSGT00940000159868"/>
<evidence type="ECO:0000313" key="4">
    <source>
        <dbReference type="Proteomes" id="UP000264800"/>
    </source>
</evidence>
<keyword evidence="4" id="KW-1185">Reference proteome</keyword>
<dbReference type="Gene3D" id="2.30.29.30">
    <property type="entry name" value="Pleckstrin-homology domain (PH domain)/Phosphotyrosine-binding domain (PTB)"/>
    <property type="match status" value="2"/>
</dbReference>
<dbReference type="SUPFAM" id="SSF50729">
    <property type="entry name" value="PH domain-like"/>
    <property type="match status" value="1"/>
</dbReference>
<sequence length="450" mass="48477">VMDIICKEGMLYLQGFKFGKVSFSPSLVNILALLSGRQKATERKVVRLSDCLSVTPAAAEACPAGCTAFCLNTKQCNYTFASTSSQDWTSALCLLAFQVSARELEGGTSLTMEDNDLYSSWKSGNFCHLSNLPSTKASKSCKLAGNYLMSTTTEDLILSDISTGGVIYCWPYRLLRKFGQVEGGFSIEAGRRCESGEGVFIFLTRHGPQIFQAIAEQCLLKEDAGVQPPRAHRKSLPDVSAVAAALPAPASQLSVPAAHAYADRDDGDVDDRAVGEYYAVNAHAAADSMQHLRNVRPHLSSSSKEDVGEEGEDEDERCLSLEDGAEERIYYNLRRATLPQVRKTGTDDAGGVYSFASQDGFPPTSQPSKLDQCGAFPPLADDCLHPGYNTQAADDDTKETEEDAGGPGPGPASTEAPGSFKHRLAEIISKDLAKFQPPTFHRAGSPTFLQ</sequence>
<feature type="domain" description="IRS-type PTB" evidence="2">
    <location>
        <begin position="124"/>
        <end position="228"/>
    </location>
</feature>
<dbReference type="Proteomes" id="UP000264800">
    <property type="component" value="Unplaced"/>
</dbReference>
<proteinExistence type="predicted"/>
<feature type="compositionally biased region" description="Acidic residues" evidence="1">
    <location>
        <begin position="393"/>
        <end position="404"/>
    </location>
</feature>
<evidence type="ECO:0000259" key="2">
    <source>
        <dbReference type="PROSITE" id="PS51064"/>
    </source>
</evidence>
<dbReference type="STRING" id="37003.ENSKMAP00000026061"/>
<organism evidence="3 4">
    <name type="scientific">Kryptolebias marmoratus</name>
    <name type="common">Mangrove killifish</name>
    <name type="synonym">Rivulus marmoratus</name>
    <dbReference type="NCBI Taxonomy" id="37003"/>
    <lineage>
        <taxon>Eukaryota</taxon>
        <taxon>Metazoa</taxon>
        <taxon>Chordata</taxon>
        <taxon>Craniata</taxon>
        <taxon>Vertebrata</taxon>
        <taxon>Euteleostomi</taxon>
        <taxon>Actinopterygii</taxon>
        <taxon>Neopterygii</taxon>
        <taxon>Teleostei</taxon>
        <taxon>Neoteleostei</taxon>
        <taxon>Acanthomorphata</taxon>
        <taxon>Ovalentaria</taxon>
        <taxon>Atherinomorphae</taxon>
        <taxon>Cyprinodontiformes</taxon>
        <taxon>Rivulidae</taxon>
        <taxon>Kryptolebias</taxon>
    </lineage>
</organism>
<reference evidence="3" key="2">
    <citation type="submission" date="2025-09" db="UniProtKB">
        <authorList>
            <consortium name="Ensembl"/>
        </authorList>
    </citation>
    <scope>IDENTIFICATION</scope>
</reference>
<evidence type="ECO:0000313" key="3">
    <source>
        <dbReference type="Ensembl" id="ENSKMAP00000026061.1"/>
    </source>
</evidence>
<reference evidence="3" key="1">
    <citation type="submission" date="2025-08" db="UniProtKB">
        <authorList>
            <consortium name="Ensembl"/>
        </authorList>
    </citation>
    <scope>IDENTIFICATION</scope>
</reference>
<dbReference type="InterPro" id="IPR050996">
    <property type="entry name" value="Docking_Protein_DOK"/>
</dbReference>
<dbReference type="PANTHER" id="PTHR21258:SF58">
    <property type="entry name" value="DOCKING PROTEIN 3-LIKE"/>
    <property type="match status" value="1"/>
</dbReference>
<dbReference type="GO" id="GO:0043410">
    <property type="term" value="P:positive regulation of MAPK cascade"/>
    <property type="evidence" value="ECO:0007669"/>
    <property type="project" value="TreeGrafter"/>
</dbReference>
<name>A0A3Q3BAD2_KRYMA</name>
<accession>A0A3Q3BAD2</accession>
<feature type="region of interest" description="Disordered" evidence="1">
    <location>
        <begin position="296"/>
        <end position="317"/>
    </location>
</feature>
<protein>
    <submittedName>
        <fullName evidence="3">Docking protein 3</fullName>
    </submittedName>
</protein>
<dbReference type="PANTHER" id="PTHR21258">
    <property type="entry name" value="DOCKING PROTEIN RELATED"/>
    <property type="match status" value="1"/>
</dbReference>
<dbReference type="SMART" id="SM01244">
    <property type="entry name" value="IRS"/>
    <property type="match status" value="1"/>
</dbReference>
<dbReference type="GO" id="GO:0005737">
    <property type="term" value="C:cytoplasm"/>
    <property type="evidence" value="ECO:0007669"/>
    <property type="project" value="TreeGrafter"/>
</dbReference>
<evidence type="ECO:0000256" key="1">
    <source>
        <dbReference type="SAM" id="MobiDB-lite"/>
    </source>
</evidence>
<dbReference type="GO" id="GO:0007265">
    <property type="term" value="P:Ras protein signal transduction"/>
    <property type="evidence" value="ECO:0007669"/>
    <property type="project" value="TreeGrafter"/>
</dbReference>